<accession>F2WKX4</accession>
<keyword evidence="2" id="KW-1185">Reference proteome</keyword>
<sequence>MHLYVTPMPIAGAVIGWEEGQKRENLKKHWYTIVPGILFRTLCWPFYIRTYF</sequence>
<gene>
    <name evidence="1" type="ORF">LAU_0041</name>
</gene>
<organism evidence="1 2">
    <name type="scientific">Lausannevirus</name>
    <dbReference type="NCBI Taxonomy" id="999883"/>
    <lineage>
        <taxon>Viruses</taxon>
        <taxon>Varidnaviria</taxon>
        <taxon>Bamfordvirae</taxon>
        <taxon>Nucleocytoviricota</taxon>
        <taxon>Megaviricetes</taxon>
        <taxon>Pimascovirales</taxon>
        <taxon>Pimascovirales incertae sedis</taxon>
        <taxon>Marseilleviridae</taxon>
        <taxon>Losannavirus</taxon>
        <taxon>Losannavirus lausannense</taxon>
    </lineage>
</organism>
<dbReference type="OrthoDB" id="28802at10239"/>
<evidence type="ECO:0000313" key="1">
    <source>
        <dbReference type="EMBL" id="AEA06897.1"/>
    </source>
</evidence>
<dbReference type="EMBL" id="HQ113105">
    <property type="protein sequence ID" value="AEA06897.1"/>
    <property type="molecule type" value="Genomic_DNA"/>
</dbReference>
<proteinExistence type="predicted"/>
<dbReference type="RefSeq" id="YP_004347009.1">
    <property type="nucleotide sequence ID" value="NC_015326.1"/>
</dbReference>
<protein>
    <submittedName>
        <fullName evidence="1">Uncharacterized protein</fullName>
    </submittedName>
</protein>
<reference evidence="1 2" key="1">
    <citation type="journal article" date="2011" name="Environ. Microbiol.">
        <title>Lausannevirus, a giant amoebal virus encoding histone doublets.</title>
        <authorList>
            <person name="Thomas V."/>
            <person name="Bertelli C."/>
            <person name="Collyn F."/>
            <person name="Casson N."/>
            <person name="Telenti A."/>
            <person name="Goesmann A."/>
            <person name="Croxatto A."/>
            <person name="Greub G."/>
        </authorList>
    </citation>
    <scope>NUCLEOTIDE SEQUENCE [LARGE SCALE GENOMIC DNA]</scope>
    <source>
        <strain evidence="1">7715</strain>
    </source>
</reference>
<name>F2WKX4_9VIRU</name>
<dbReference type="Proteomes" id="UP000203366">
    <property type="component" value="Segment"/>
</dbReference>
<dbReference type="GeneID" id="10399629"/>
<evidence type="ECO:0000313" key="2">
    <source>
        <dbReference type="Proteomes" id="UP000203366"/>
    </source>
</evidence>
<dbReference type="KEGG" id="vg:10399629"/>